<organism evidence="1 2">
    <name type="scientific">Zosterops borbonicus</name>
    <dbReference type="NCBI Taxonomy" id="364589"/>
    <lineage>
        <taxon>Eukaryota</taxon>
        <taxon>Metazoa</taxon>
        <taxon>Chordata</taxon>
        <taxon>Craniata</taxon>
        <taxon>Vertebrata</taxon>
        <taxon>Euteleostomi</taxon>
        <taxon>Archelosauria</taxon>
        <taxon>Archosauria</taxon>
        <taxon>Dinosauria</taxon>
        <taxon>Saurischia</taxon>
        <taxon>Theropoda</taxon>
        <taxon>Coelurosauria</taxon>
        <taxon>Aves</taxon>
        <taxon>Neognathae</taxon>
        <taxon>Neoaves</taxon>
        <taxon>Telluraves</taxon>
        <taxon>Australaves</taxon>
        <taxon>Passeriformes</taxon>
        <taxon>Sylvioidea</taxon>
        <taxon>Zosteropidae</taxon>
        <taxon>Zosterops</taxon>
    </lineage>
</organism>
<keyword evidence="2" id="KW-1185">Reference proteome</keyword>
<proteinExistence type="predicted"/>
<sequence>MFWMMVQCTFSEFAADTNLKGLAGVPEGCAAIQRDHNKLEKRDDGKLVKFSTEKCEVLQLRRSNPICLNRLRAIHLGSSLAERNLWVLVDKTN</sequence>
<dbReference type="AlphaFoldDB" id="A0A8K1GK66"/>
<evidence type="ECO:0000313" key="1">
    <source>
        <dbReference type="EMBL" id="TRZ20504.1"/>
    </source>
</evidence>
<protein>
    <submittedName>
        <fullName evidence="1">Uncharacterized protein</fullName>
    </submittedName>
</protein>
<gene>
    <name evidence="1" type="ORF">HGM15179_006638</name>
</gene>
<dbReference type="OrthoDB" id="9400475at2759"/>
<evidence type="ECO:0000313" key="2">
    <source>
        <dbReference type="Proteomes" id="UP000796761"/>
    </source>
</evidence>
<comment type="caution">
    <text evidence="1">The sequence shown here is derived from an EMBL/GenBank/DDBJ whole genome shotgun (WGS) entry which is preliminary data.</text>
</comment>
<dbReference type="Proteomes" id="UP000796761">
    <property type="component" value="Unassembled WGS sequence"/>
</dbReference>
<dbReference type="EMBL" id="SWJQ01000147">
    <property type="protein sequence ID" value="TRZ20504.1"/>
    <property type="molecule type" value="Genomic_DNA"/>
</dbReference>
<name>A0A8K1GK66_9PASS</name>
<reference evidence="1" key="1">
    <citation type="submission" date="2019-04" db="EMBL/GenBank/DDBJ databases">
        <title>Genome assembly of Zosterops borbonicus 15179.</title>
        <authorList>
            <person name="Leroy T."/>
            <person name="Anselmetti Y."/>
            <person name="Tilak M.-K."/>
            <person name="Nabholz B."/>
        </authorList>
    </citation>
    <scope>NUCLEOTIDE SEQUENCE</scope>
    <source>
        <strain evidence="1">HGM_15179</strain>
        <tissue evidence="1">Muscle</tissue>
    </source>
</reference>
<accession>A0A8K1GK66</accession>